<dbReference type="PANTHER" id="PTHR31640">
    <property type="entry name" value="TRANSMEMBRANE PROTEIN KIAA1109"/>
    <property type="match status" value="1"/>
</dbReference>
<sequence length="3859" mass="425920">MTVGENGYSPTVKGQLLHVDTTSSMQYRTLLEAEMLAFHVIASYPRVWNMPQSWQCEIEVYKATYHFIYAQKNFFTDLIQDWASDSEPDIYSFVPYSWTFKMLFHQFEMIWAANQHNWIDCSTKQQENVYLAACGETLNIEFTLPFHEFVPVTCNTQFRLRAEDTDMRLCLPDCHPSRYPLLTLAKDYQHSKTPPDNGMPAEPQAAPPKNSKARWRNMTHAEAGWVDCWSVPNFGLIIDYTWHPIYPQKSDQQLKQSLSEMEESILSALRPPEHVPPVPPPPRVPSDPSLLPPDRLHVEMELSPDSHITLYGPLLRALVSIKENYFGEDDMYTDFEESLSSPVLSSCSSSSGWTGVGLEESGHKEAPHPLSLRPWDITVLINLHKVHGRLPIHCSSDSPEGPTGFLERLCFEMKKGYKETLLQLVLSPIHLFVSDNYQRPAVDGVLRDGHLSLSGLQMRAHAMFSAEGLPAGSDTLEYAWLIDVQAGSLAGKVTVPQCASLLEWGETFLFHVVSREFQLEQPKPSVTCQHGVDRRVCDSKYAALPGPCRTSEDLKYTMTRLSVDAVQLFVVEHGCAANIKTGAFRLATCNLHTAAVGEGISAVLQDVVVAQFIEQQEVARLGLPPPLLRRSNWLEAGSVTFNLITADVALAADHPAKYEVQRRFLELHDMQTKRLWFLWPEEKYKRSRNRCGCLGGCRFYGGSTGGLDYFRLEEITPSSSSAFSCGSAESDMSYGQSLLQPGEWIITKEQPKLPDSVGVRRDTCSPAPMVDMRGPHLSLQVPQRSHSSASSSEENSSSSAALPLLAGERESPSPSTDVTTDGPVPEVPPMRSPLRSPLKRQSSVQSARLGSTKSLSAAVFAEKVPPPAGVQFSSEVSRSDENVLDSPRQRRSYGSFPFTPSADSNTFRQYRSVDSSMSVADSEAYFSANEDFEPISSDEGPGTYPGRKRRRRQQGQPHIEHSRTSIYHSVEGPLSIAETRQPQLPSHTSQASFVSALGLEEEGSVETERAEPGLLTKQPHLMACYHNYLAHYHVSNWSVKQPTNKRTSKSSLHRPLDLDTPTSEESSASFDQLSIPAFKIVKAGLSASSLLDRGVQLMGDLSSTPYTPLDKRAMENTDEDTTTEDWTMDQPLAQTRTTAIVEVKGAVNVVLTPLVAEALDRYIESMVHFASIRHQASILDDLHGKVLSEAYQISKSTVSESHKISKTEGTTTTGQTDLSVKPDNVKIKGLQANVTIPKVNLCVLQASVEEGSPSNKSVTHVSLVALCFDRIATQLRMNRGIVEDTEKPSAMMENFSSASKMAPQSSGSLRSNAGIEKGKEIAAKLNIHRIHSQLRGLDSSDLGACAITAIPFEKSKVLFSLEETDDFALVDETEPQISTDHVHDHASDPARSGTSPEKWGWIMFECGIENLTVKGGRQSGAILYSAFGVMGGADTGVKGGVSKSNGSSGSQTGSGYSTDVSDDNLPNDAHSPASEPNNNSDSDEQDEGVESDDLKKDLPLLPPPPDSSSMKLTIKEIWFSFAAPTNIRSKTQTMSRQLNLLSTATPAIGAWLVPIDQLKSSLQKLDMEGTLRVCAVMGCIMTEALEKKSIHIPFRSKYNRVTKRARFLHENPSCLLCNILHRYLKQADYSIIEEATMNDGLPALVTLKKGLVALARQWMKFIVVTQGFKPVSMLRPNQLPKPKETLLSDPDPTQGVDSAAGLQSDTSADGVEFEFDAGTVSEHTMLLEGVCSRPAPTGTSAPVSGVEVLRKLSKSHTHNESGLKIKGSHPYQSLSYTSGDTAADSPAHVSRTGLQSNHSPRKESLLSYLTGSFPSLHNLLEATPPRTSEQVAAKSSSLTRTGNSLGTDMLTEHPLLSEPSSVSFYNWMSIAVGNRQGGTVQESPLNRSQHNSLQTGGVFVYTSIYLQKMINECVECKIVLSSFAGAQTRFTFELPNHKLCFQSKVSPVDVSAMPPSASLTLPPVTMSGEYIIQEHEGHSDTAWAPDDMPTKHGNYLQGNYLRCVAEIGSFEHNLTTDLLNHLVFLQRVFMKEVNEVIQKVSGGEQPIPLWNEHDVSTDGDKPKILLYSLNLMFKGIQMTATTPSMRAVRFETGLIELELSNRIQCKATPTGSSYLKLFGKCQVDLNLALGQIVKHQVYEEAGSDFHQVAYFRTRIGLRNALQEEISGCSDKEAVLITLNRPIVFAQPVAFDKAVLFWLNYKAAYDNWKEQRLALNSDIHVATKEVVDKLPAIQQTSVQAFSTLFLQLTVNDLGICLPITSANHSLDFDTSSALVLTIESTLITACSSESLVSKGHFKNFCIRFAEGFETSWDDWKPEIRGDLVMNACVVPDGTYEVCSRTTGQASAESSSAGTWTLNVLWKMCGIDVHMDPNIGKRLNALGNTLTSLTGEEDVDDITDLNSENMADLSDEDESDGMSPTMHMESIDLRRQVVTGNQIIDARGRKFTKRLVDIRELNEQARVIDDLKKLGASEGTINQEIQRYQQLESVAVNDIRRDVRKKLRRSSMRAASLKDKWGLGYKPSYNRSKSISAAGRPPPPPMKRIERQSSRLGDMDDLPDIKVDAASPGPRVTFNIDTMNALTVDSRWLLKFPEETEMDLLSVTIDEPARHYPSCSVFSAPATPEVFSPSIPFQPDDSRRDDLSTTSSEDSDKEEEFDRERVPSYFRRPVSSQKKASGLAALFSERWPATPPQRGALTPPNERNIDFELDVRVEIDSGKCVLHPSTQLPEHEDLAMRSLDQDSPPKRRKLQPSFTSSSNMLSAKRVPSSLQSKCSDIETTVFYIPGVDVKLHYNSKTLKTDSPNASRGSSLPRTLSKESKLYAKGKGNAGVKTAKLYAWVALQTLPEEMVISPCLLDFLEKALETIPITPVDRNYTAMSAPEEDVGHFDSVDPLEESQVSLVSASASPYSSFPVDVVVYVRVQPSQIRFSCLPMSRVECMLKLPSLDLVFSSNRGELEPPSAIHPTEPQHTPSSTPPSVHNAQRVPGSPPLGLGSPLGRSRHSSSQSDLSGPSTNSSGLSFTACMSDFSLYVFHPYGAGKQKSAVTGLPPGQGPLGAVEEECTSVTGRKDSLSINLEFVKVSLSRMRRTGCPAFIDTFIASKGGKMDTTLINISAVCDIGSASFKYDMRRLSEILAFPKAWYRRSIARRLFLGDQTINLPASGPATPDSAESVAQHLSPESSRKAYWRTWDGQTAQHPSSSVFSESTPSHTHLKSPATGRSRSVSDSSAPRRDSVTKTSTPSFRNNKAAAQQGSPWETLVVFAINLKQLNVQMNMSNVMGNNTWTTSGLKSQGRLSVGSNRDREISMAVGLGRSKLDSKGGVVGGNIDVNTLEMVSHISEHPNQQPSHKIQITMGSTEARLDYMGSSILMGIFSNADLQLQDEWKVNLCTEASLSEKSEIFVHGDLQWDIFQVIISRSTTPDLIKIGMKLQEFFTQQFDTSKRALSTWGPGAFPPPKTPVANVDKGAADLYMDAAHHRHWPAVLKMVAGCHISLFPMPLPEDAVQLGGSMSLHGNHMTLACFHGPNFRSKLWVLFHLEEPNIAFWTEAQKIWEDGSSDDSTYIVQTLDFHLGHNTMVTKPCGALESPMATITKVSRRRHENPPHGVATVKEWFNYVTAMRNEELNLLRNVDANNSESGAAAKSSSLLSFRGSSSYNHETETIFALPRMQLDFKSIHVQDPEEPSLSDASSKPKVECSVVTEFTDHICVTMDAELIMFLHDLVSAYLKEKEKALFAPRMFSSRPGQKSPTALQEEGSTDKDKPKEDGTNYTTVDWREFLCNTWHLEPTLRLISWTGRKIDPVGVDYILQKLGFHHARTTIPKWLQRGVMDPLDKVLSVLIKKLGTALQDEKEKKGVRDKEEH</sequence>
<feature type="region of interest" description="Disordered" evidence="1">
    <location>
        <begin position="1040"/>
        <end position="1067"/>
    </location>
</feature>
<dbReference type="InterPro" id="IPR047104">
    <property type="entry name" value="BLTP1_N"/>
</dbReference>
<dbReference type="Pfam" id="PF25040">
    <property type="entry name" value="BLTP1_C"/>
    <property type="match status" value="1"/>
</dbReference>
<feature type="compositionally biased region" description="Polar residues" evidence="1">
    <location>
        <begin position="2966"/>
        <end position="2979"/>
    </location>
</feature>
<feature type="region of interest" description="Disordered" evidence="1">
    <location>
        <begin position="1753"/>
        <end position="1803"/>
    </location>
</feature>
<dbReference type="Pfam" id="PF20413">
    <property type="entry name" value="BLTP1_N"/>
    <property type="match status" value="1"/>
</dbReference>
<dbReference type="InterPro" id="IPR033616">
    <property type="entry name" value="BLTP1"/>
</dbReference>
<feature type="region of interest" description="Disordered" evidence="1">
    <location>
        <begin position="190"/>
        <end position="212"/>
    </location>
</feature>
<dbReference type="GO" id="GO:0048488">
    <property type="term" value="P:synaptic vesicle endocytosis"/>
    <property type="evidence" value="ECO:0007669"/>
    <property type="project" value="TreeGrafter"/>
</dbReference>
<name>A0A8B9LPK2_ASTMX</name>
<feature type="compositionally biased region" description="Polar residues" evidence="1">
    <location>
        <begin position="1770"/>
        <end position="1780"/>
    </location>
</feature>
<dbReference type="Pfam" id="PF25039">
    <property type="entry name" value="BLTP1_M"/>
    <property type="match status" value="2"/>
</dbReference>
<feature type="region of interest" description="Disordered" evidence="1">
    <location>
        <begin position="2681"/>
        <end position="2700"/>
    </location>
</feature>
<feature type="region of interest" description="Disordered" evidence="1">
    <location>
        <begin position="749"/>
        <end position="851"/>
    </location>
</feature>
<protein>
    <submittedName>
        <fullName evidence="3">Si:ch211-233a24.2</fullName>
    </submittedName>
</protein>
<feature type="domain" description="Bridge-like lipid transfer protein family member 1 C-terminal" evidence="2">
    <location>
        <begin position="3240"/>
        <end position="3843"/>
    </location>
</feature>
<dbReference type="GO" id="GO:0098793">
    <property type="term" value="C:presynapse"/>
    <property type="evidence" value="ECO:0007669"/>
    <property type="project" value="GOC"/>
</dbReference>
<accession>A0A8B9LPK2</accession>
<feature type="compositionally biased region" description="Acidic residues" evidence="1">
    <location>
        <begin position="1481"/>
        <end position="1491"/>
    </location>
</feature>
<feature type="region of interest" description="Disordered" evidence="1">
    <location>
        <begin position="1824"/>
        <end position="1845"/>
    </location>
</feature>
<dbReference type="PANTHER" id="PTHR31640:SF1">
    <property type="entry name" value="BRIDGE-LIKE LIPID TRANSFER PROTEIN FAMILY MEMBER 1"/>
    <property type="match status" value="1"/>
</dbReference>
<evidence type="ECO:0000313" key="3">
    <source>
        <dbReference type="Ensembl" id="ENSAMXP00005055591.1"/>
    </source>
</evidence>
<dbReference type="Proteomes" id="UP000694621">
    <property type="component" value="Unplaced"/>
</dbReference>
<feature type="compositionally biased region" description="Polar residues" evidence="1">
    <location>
        <begin position="839"/>
        <end position="851"/>
    </location>
</feature>
<feature type="region of interest" description="Disordered" evidence="1">
    <location>
        <begin position="1675"/>
        <end position="1703"/>
    </location>
</feature>
<feature type="region of interest" description="Disordered" evidence="1">
    <location>
        <begin position="3195"/>
        <end position="3249"/>
    </location>
</feature>
<feature type="region of interest" description="Disordered" evidence="1">
    <location>
        <begin position="2955"/>
        <end position="3012"/>
    </location>
</feature>
<feature type="compositionally biased region" description="Basic and acidic residues" evidence="1">
    <location>
        <begin position="3754"/>
        <end position="3764"/>
    </location>
</feature>
<feature type="region of interest" description="Disordered" evidence="1">
    <location>
        <begin position="2526"/>
        <end position="2559"/>
    </location>
</feature>
<evidence type="ECO:0000256" key="1">
    <source>
        <dbReference type="SAM" id="MobiDB-lite"/>
    </source>
</evidence>
<organism evidence="3 4">
    <name type="scientific">Astyanax mexicanus</name>
    <name type="common">Blind cave fish</name>
    <name type="synonym">Astyanax fasciatus mexicanus</name>
    <dbReference type="NCBI Taxonomy" id="7994"/>
    <lineage>
        <taxon>Eukaryota</taxon>
        <taxon>Metazoa</taxon>
        <taxon>Chordata</taxon>
        <taxon>Craniata</taxon>
        <taxon>Vertebrata</taxon>
        <taxon>Euteleostomi</taxon>
        <taxon>Actinopterygii</taxon>
        <taxon>Neopterygii</taxon>
        <taxon>Teleostei</taxon>
        <taxon>Ostariophysi</taxon>
        <taxon>Characiformes</taxon>
        <taxon>Characoidei</taxon>
        <taxon>Acestrorhamphidae</taxon>
        <taxon>Acestrorhamphinae</taxon>
        <taxon>Astyanax</taxon>
    </lineage>
</organism>
<dbReference type="SMART" id="SM01220">
    <property type="entry name" value="FSA_C"/>
    <property type="match status" value="1"/>
</dbReference>
<feature type="compositionally biased region" description="Low complexity" evidence="1">
    <location>
        <begin position="785"/>
        <end position="801"/>
    </location>
</feature>
<evidence type="ECO:0000259" key="2">
    <source>
        <dbReference type="SMART" id="SM01220"/>
    </source>
</evidence>
<dbReference type="InterPro" id="IPR056742">
    <property type="entry name" value="BLTP1_C"/>
</dbReference>
<dbReference type="InterPro" id="IPR056741">
    <property type="entry name" value="BLTP1_M"/>
</dbReference>
<feature type="region of interest" description="Disordered" evidence="1">
    <location>
        <begin position="867"/>
        <end position="905"/>
    </location>
</feature>
<feature type="region of interest" description="Disordered" evidence="1">
    <location>
        <begin position="2624"/>
        <end position="2668"/>
    </location>
</feature>
<feature type="compositionally biased region" description="Low complexity" evidence="1">
    <location>
        <begin position="3197"/>
        <end position="3207"/>
    </location>
</feature>
<feature type="region of interest" description="Disordered" evidence="1">
    <location>
        <begin position="3735"/>
        <end position="3764"/>
    </location>
</feature>
<feature type="compositionally biased region" description="Polar residues" evidence="1">
    <location>
        <begin position="3216"/>
        <end position="3226"/>
    </location>
</feature>
<feature type="compositionally biased region" description="Low complexity" evidence="1">
    <location>
        <begin position="1440"/>
        <end position="1457"/>
    </location>
</feature>
<feature type="region of interest" description="Disordered" evidence="1">
    <location>
        <begin position="2736"/>
        <end position="2760"/>
    </location>
</feature>
<feature type="compositionally biased region" description="Low complexity" evidence="1">
    <location>
        <begin position="2988"/>
        <end position="3009"/>
    </location>
</feature>
<proteinExistence type="predicted"/>
<feature type="compositionally biased region" description="Polar residues" evidence="1">
    <location>
        <begin position="3234"/>
        <end position="3249"/>
    </location>
</feature>
<feature type="region of interest" description="Disordered" evidence="1">
    <location>
        <begin position="929"/>
        <end position="968"/>
    </location>
</feature>
<feature type="compositionally biased region" description="Polar residues" evidence="1">
    <location>
        <begin position="1825"/>
        <end position="1845"/>
    </location>
</feature>
<evidence type="ECO:0000313" key="4">
    <source>
        <dbReference type="Proteomes" id="UP000694621"/>
    </source>
</evidence>
<reference evidence="3" key="1">
    <citation type="submission" date="2025-08" db="UniProtKB">
        <authorList>
            <consortium name="Ensembl"/>
        </authorList>
    </citation>
    <scope>IDENTIFICATION</scope>
</reference>
<feature type="region of interest" description="Disordered" evidence="1">
    <location>
        <begin position="1440"/>
        <end position="1508"/>
    </location>
</feature>
<feature type="compositionally biased region" description="Polar residues" evidence="1">
    <location>
        <begin position="2750"/>
        <end position="2759"/>
    </location>
</feature>
<dbReference type="Ensembl" id="ENSAMXT00005060105.1">
    <property type="protein sequence ID" value="ENSAMXP00005055591.1"/>
    <property type="gene ID" value="ENSAMXG00005024745.1"/>
</dbReference>